<dbReference type="InterPro" id="IPR003784">
    <property type="entry name" value="BioY"/>
</dbReference>
<dbReference type="Gene3D" id="1.10.1760.20">
    <property type="match status" value="1"/>
</dbReference>
<dbReference type="PANTHER" id="PTHR34295">
    <property type="entry name" value="BIOTIN TRANSPORTER BIOY"/>
    <property type="match status" value="1"/>
</dbReference>
<accession>A0A852SRE9</accession>
<keyword evidence="5" id="KW-1185">Reference proteome</keyword>
<evidence type="ECO:0000313" key="4">
    <source>
        <dbReference type="EMBL" id="NYD71401.1"/>
    </source>
</evidence>
<evidence type="ECO:0000313" key="5">
    <source>
        <dbReference type="Proteomes" id="UP000549913"/>
    </source>
</evidence>
<gene>
    <name evidence="4" type="ORF">BJ984_002559</name>
</gene>
<evidence type="ECO:0000256" key="3">
    <source>
        <dbReference type="SAM" id="Phobius"/>
    </source>
</evidence>
<feature type="transmembrane region" description="Helical" evidence="3">
    <location>
        <begin position="108"/>
        <end position="126"/>
    </location>
</feature>
<keyword evidence="3" id="KW-0812">Transmembrane</keyword>
<evidence type="ECO:0000256" key="2">
    <source>
        <dbReference type="PIRNR" id="PIRNR016661"/>
    </source>
</evidence>
<keyword evidence="2 3" id="KW-0472">Membrane</keyword>
<feature type="transmembrane region" description="Helical" evidence="3">
    <location>
        <begin position="61"/>
        <end position="88"/>
    </location>
</feature>
<keyword evidence="2" id="KW-0813">Transport</keyword>
<keyword evidence="2" id="KW-1003">Cell membrane</keyword>
<dbReference type="PANTHER" id="PTHR34295:SF1">
    <property type="entry name" value="BIOTIN TRANSPORTER BIOY"/>
    <property type="match status" value="1"/>
</dbReference>
<dbReference type="PIRSF" id="PIRSF016661">
    <property type="entry name" value="BioY"/>
    <property type="match status" value="1"/>
</dbReference>
<comment type="caution">
    <text evidence="4">The sequence shown here is derived from an EMBL/GenBank/DDBJ whole genome shotgun (WGS) entry which is preliminary data.</text>
</comment>
<sequence>MSSLTAALGRSALGRPTLADRLVSRSILTDVMLVAGGAAFTGLLAQIAVPLWPVPITGQTLAVLLVGSTLGALRGMVSLAVYAVLGIAGVPWFSEATAGWHVVAGPTGGYIIGFVIAAGLTGWLAQRSFDRKVLGAVASFAAGTLVTFAIGLPWLAASLGLTLSQTLEAGLYPFIVGGIVKTLIAAGIIPLAWKLTSRRK</sequence>
<organism evidence="4 5">
    <name type="scientific">Herbiconiux flava</name>
    <dbReference type="NCBI Taxonomy" id="881268"/>
    <lineage>
        <taxon>Bacteria</taxon>
        <taxon>Bacillati</taxon>
        <taxon>Actinomycetota</taxon>
        <taxon>Actinomycetes</taxon>
        <taxon>Micrococcales</taxon>
        <taxon>Microbacteriaceae</taxon>
        <taxon>Herbiconiux</taxon>
    </lineage>
</organism>
<protein>
    <recommendedName>
        <fullName evidence="2">Biotin transporter</fullName>
    </recommendedName>
</protein>
<dbReference type="Proteomes" id="UP000549913">
    <property type="component" value="Unassembled WGS sequence"/>
</dbReference>
<dbReference type="Pfam" id="PF02632">
    <property type="entry name" value="BioY"/>
    <property type="match status" value="1"/>
</dbReference>
<name>A0A852SRE9_9MICO</name>
<dbReference type="AlphaFoldDB" id="A0A852SRE9"/>
<feature type="transmembrane region" description="Helical" evidence="3">
    <location>
        <begin position="29"/>
        <end position="49"/>
    </location>
</feature>
<comment type="similarity">
    <text evidence="1 2">Belongs to the BioY family.</text>
</comment>
<dbReference type="GO" id="GO:0015225">
    <property type="term" value="F:biotin transmembrane transporter activity"/>
    <property type="evidence" value="ECO:0007669"/>
    <property type="project" value="UniProtKB-UniRule"/>
</dbReference>
<feature type="transmembrane region" description="Helical" evidence="3">
    <location>
        <begin position="169"/>
        <end position="193"/>
    </location>
</feature>
<dbReference type="RefSeq" id="WP_179548366.1">
    <property type="nucleotide sequence ID" value="NZ_BSEW01000002.1"/>
</dbReference>
<evidence type="ECO:0000256" key="1">
    <source>
        <dbReference type="ARBA" id="ARBA00010692"/>
    </source>
</evidence>
<reference evidence="4 5" key="1">
    <citation type="submission" date="2020-07" db="EMBL/GenBank/DDBJ databases">
        <title>Sequencing the genomes of 1000 actinobacteria strains.</title>
        <authorList>
            <person name="Klenk H.-P."/>
        </authorList>
    </citation>
    <scope>NUCLEOTIDE SEQUENCE [LARGE SCALE GENOMIC DNA]</scope>
    <source>
        <strain evidence="4 5">DSM 26474</strain>
    </source>
</reference>
<dbReference type="EMBL" id="JACCBM010000001">
    <property type="protein sequence ID" value="NYD71401.1"/>
    <property type="molecule type" value="Genomic_DNA"/>
</dbReference>
<keyword evidence="3" id="KW-1133">Transmembrane helix</keyword>
<feature type="transmembrane region" description="Helical" evidence="3">
    <location>
        <begin position="133"/>
        <end position="157"/>
    </location>
</feature>
<proteinExistence type="inferred from homology"/>
<dbReference type="GO" id="GO:0005886">
    <property type="term" value="C:plasma membrane"/>
    <property type="evidence" value="ECO:0007669"/>
    <property type="project" value="UniProtKB-SubCell"/>
</dbReference>
<comment type="subcellular location">
    <subcellularLocation>
        <location evidence="2">Cell membrane</location>
        <topology evidence="2">Multi-pass membrane protein</topology>
    </subcellularLocation>
</comment>